<dbReference type="Pfam" id="PF20990">
    <property type="entry name" value="DUF2207_C"/>
    <property type="match status" value="1"/>
</dbReference>
<reference evidence="4" key="1">
    <citation type="journal article" date="2019" name="Int. J. Syst. Evol. Microbiol.">
        <title>The Global Catalogue of Microorganisms (GCM) 10K type strain sequencing project: providing services to taxonomists for standard genome sequencing and annotation.</title>
        <authorList>
            <consortium name="The Broad Institute Genomics Platform"/>
            <consortium name="The Broad Institute Genome Sequencing Center for Infectious Disease"/>
            <person name="Wu L."/>
            <person name="Ma J."/>
        </authorList>
    </citation>
    <scope>NUCLEOTIDE SEQUENCE [LARGE SCALE GENOMIC DNA]</scope>
    <source>
        <strain evidence="4">2902at01</strain>
    </source>
</reference>
<feature type="transmembrane region" description="Helical" evidence="1">
    <location>
        <begin position="312"/>
        <end position="330"/>
    </location>
</feature>
<sequence>MRDLLVELGLPVASLAVWLAAYAGARLATRPAGVPAEPATMELPGAESPAVVSLLANGWRVTVDAAESTLLDLAARGRVELRQAGPDPRHTTVHLTGRPPTDLTPYEKQVLDRVEERAVGGVVPLTALGFADPKRSATWSRRFRTAVVAEARRAGLSRRRFSPAVVTALSVLAGFAAAGVTAGAAHHLWRDDGDLGAAPGLFLVVTAALCGVAGRVGGERDTPAGRAVAARWLGVRGWLTGHESFADLPPAAVAVWGRYLPYGAALGVTRVASQVIDLGMADRERLWSAYTGQWRRVSVCYPRLLPRYGQRFGWILFRAAIGALLGWTFAAPRDLPGRLSDGSPVTLVFTLTGLALLGYATYTVVRVLLDAVAPVTVTGEVLWHQVWRTREVGGDSSRRHVPDLYHLVVDDGRADRTRAWALPATLADRCRVGERVTVRIRPWTRRIVEVAAPVSAGVAAGRAA</sequence>
<feature type="domain" description="Predicted membrane protein YciQ-like C-terminal" evidence="2">
    <location>
        <begin position="41"/>
        <end position="270"/>
    </location>
</feature>
<dbReference type="Proteomes" id="UP001595868">
    <property type="component" value="Unassembled WGS sequence"/>
</dbReference>
<dbReference type="EMBL" id="JBHSBN010000010">
    <property type="protein sequence ID" value="MFC4107570.1"/>
    <property type="molecule type" value="Genomic_DNA"/>
</dbReference>
<dbReference type="InterPro" id="IPR048389">
    <property type="entry name" value="YciQ-like_C"/>
</dbReference>
<comment type="caution">
    <text evidence="3">The sequence shown here is derived from an EMBL/GenBank/DDBJ whole genome shotgun (WGS) entry which is preliminary data.</text>
</comment>
<feature type="transmembrane region" description="Helical" evidence="1">
    <location>
        <begin position="197"/>
        <end position="216"/>
    </location>
</feature>
<proteinExistence type="predicted"/>
<keyword evidence="1" id="KW-1133">Transmembrane helix</keyword>
<feature type="transmembrane region" description="Helical" evidence="1">
    <location>
        <begin position="161"/>
        <end position="185"/>
    </location>
</feature>
<evidence type="ECO:0000256" key="1">
    <source>
        <dbReference type="SAM" id="Phobius"/>
    </source>
</evidence>
<feature type="transmembrane region" description="Helical" evidence="1">
    <location>
        <begin position="6"/>
        <end position="25"/>
    </location>
</feature>
<keyword evidence="4" id="KW-1185">Reference proteome</keyword>
<keyword evidence="1" id="KW-0472">Membrane</keyword>
<gene>
    <name evidence="3" type="ORF">ACFOX0_16775</name>
</gene>
<feature type="transmembrane region" description="Helical" evidence="1">
    <location>
        <begin position="342"/>
        <end position="362"/>
    </location>
</feature>
<dbReference type="RefSeq" id="WP_377546643.1">
    <property type="nucleotide sequence ID" value="NZ_JBHSBN010000010.1"/>
</dbReference>
<organism evidence="3 4">
    <name type="scientific">Micromonospora zhanjiangensis</name>
    <dbReference type="NCBI Taxonomy" id="1522057"/>
    <lineage>
        <taxon>Bacteria</taxon>
        <taxon>Bacillati</taxon>
        <taxon>Actinomycetota</taxon>
        <taxon>Actinomycetes</taxon>
        <taxon>Micromonosporales</taxon>
        <taxon>Micromonosporaceae</taxon>
        <taxon>Micromonospora</taxon>
    </lineage>
</organism>
<accession>A0ABV8KNY3</accession>
<evidence type="ECO:0000313" key="4">
    <source>
        <dbReference type="Proteomes" id="UP001595868"/>
    </source>
</evidence>
<name>A0ABV8KNY3_9ACTN</name>
<protein>
    <submittedName>
        <fullName evidence="3">DUF2207 family protein</fullName>
    </submittedName>
</protein>
<keyword evidence="1" id="KW-0812">Transmembrane</keyword>
<evidence type="ECO:0000313" key="3">
    <source>
        <dbReference type="EMBL" id="MFC4107570.1"/>
    </source>
</evidence>
<evidence type="ECO:0000259" key="2">
    <source>
        <dbReference type="Pfam" id="PF20990"/>
    </source>
</evidence>